<dbReference type="InterPro" id="IPR025665">
    <property type="entry name" value="Beta-barrel_OMP_2"/>
</dbReference>
<evidence type="ECO:0000313" key="3">
    <source>
        <dbReference type="EMBL" id="MFD1293262.1"/>
    </source>
</evidence>
<keyword evidence="4" id="KW-1185">Reference proteome</keyword>
<reference evidence="4" key="1">
    <citation type="journal article" date="2019" name="Int. J. Syst. Evol. Microbiol.">
        <title>The Global Catalogue of Microorganisms (GCM) 10K type strain sequencing project: providing services to taxonomists for standard genome sequencing and annotation.</title>
        <authorList>
            <consortium name="The Broad Institute Genomics Platform"/>
            <consortium name="The Broad Institute Genome Sequencing Center for Infectious Disease"/>
            <person name="Wu L."/>
            <person name="Ma J."/>
        </authorList>
    </citation>
    <scope>NUCLEOTIDE SEQUENCE [LARGE SCALE GENOMIC DNA]</scope>
    <source>
        <strain evidence="4">CCUG 62221</strain>
    </source>
</reference>
<organism evidence="3 4">
    <name type="scientific">Lutibacter holmesii</name>
    <dbReference type="NCBI Taxonomy" id="1137985"/>
    <lineage>
        <taxon>Bacteria</taxon>
        <taxon>Pseudomonadati</taxon>
        <taxon>Bacteroidota</taxon>
        <taxon>Flavobacteriia</taxon>
        <taxon>Flavobacteriales</taxon>
        <taxon>Flavobacteriaceae</taxon>
        <taxon>Lutibacter</taxon>
    </lineage>
</organism>
<feature type="chain" id="PRO_5047266020" evidence="1">
    <location>
        <begin position="20"/>
        <end position="218"/>
    </location>
</feature>
<feature type="signal peptide" evidence="1">
    <location>
        <begin position="1"/>
        <end position="19"/>
    </location>
</feature>
<dbReference type="EMBL" id="JBHTMV010000003">
    <property type="protein sequence ID" value="MFD1293262.1"/>
    <property type="molecule type" value="Genomic_DNA"/>
</dbReference>
<dbReference type="Pfam" id="PF13568">
    <property type="entry name" value="OMP_b-brl_2"/>
    <property type="match status" value="1"/>
</dbReference>
<evidence type="ECO:0000313" key="4">
    <source>
        <dbReference type="Proteomes" id="UP001597241"/>
    </source>
</evidence>
<dbReference type="RefSeq" id="WP_386808401.1">
    <property type="nucleotide sequence ID" value="NZ_JBHTMV010000003.1"/>
</dbReference>
<evidence type="ECO:0000259" key="2">
    <source>
        <dbReference type="Pfam" id="PF13568"/>
    </source>
</evidence>
<protein>
    <submittedName>
        <fullName evidence="3">Porin family protein</fullName>
    </submittedName>
</protein>
<comment type="caution">
    <text evidence="3">The sequence shown here is derived from an EMBL/GenBank/DDBJ whole genome shotgun (WGS) entry which is preliminary data.</text>
</comment>
<gene>
    <name evidence="3" type="ORF">ACFQ5N_05380</name>
</gene>
<name>A0ABW3WMV3_9FLAO</name>
<keyword evidence="1" id="KW-0732">Signal</keyword>
<sequence length="218" mass="25630">MYKKWFIIGLLICLFDVNAQVKVDSVDTRYREDQIYIALSYNLMNNKPDSDSNALFSGGFNVGYILDVPLNKRRNAGIGIGLGYSYNSYSNSFLLDVEEKFTTYETSRFKTQLFEMPIELRWRTSTASVYHFWRIYAGMKFSYLFYSNSKFKLNEEFFEFKNIKALEKFQYGLTLSAGYGSWNLYVYYGLSPLFNNVIVDDKKLNMKDFNLGLKFYIL</sequence>
<accession>A0ABW3WMV3</accession>
<feature type="domain" description="Outer membrane protein beta-barrel" evidence="2">
    <location>
        <begin position="29"/>
        <end position="195"/>
    </location>
</feature>
<evidence type="ECO:0000256" key="1">
    <source>
        <dbReference type="SAM" id="SignalP"/>
    </source>
</evidence>
<proteinExistence type="predicted"/>
<dbReference type="Proteomes" id="UP001597241">
    <property type="component" value="Unassembled WGS sequence"/>
</dbReference>